<dbReference type="EMBL" id="FMXA01000009">
    <property type="protein sequence ID" value="SDA49164.1"/>
    <property type="molecule type" value="Genomic_DNA"/>
</dbReference>
<keyword evidence="11" id="KW-0464">Manganese</keyword>
<keyword evidence="6 13" id="KW-0378">Hydrolase</keyword>
<evidence type="ECO:0000256" key="2">
    <source>
        <dbReference type="ARBA" id="ARBA00005244"/>
    </source>
</evidence>
<keyword evidence="7" id="KW-0460">Magnesium</keyword>
<feature type="active site" description="Proton acceptor for HNH nuclease domain" evidence="13">
    <location>
        <position position="856"/>
    </location>
</feature>
<dbReference type="GO" id="GO:0004519">
    <property type="term" value="F:endonuclease activity"/>
    <property type="evidence" value="ECO:0007669"/>
    <property type="project" value="UniProtKB-UniRule"/>
</dbReference>
<keyword evidence="3 13" id="KW-0540">Nuclease</keyword>
<reference evidence="15 16" key="1">
    <citation type="submission" date="2016-10" db="EMBL/GenBank/DDBJ databases">
        <authorList>
            <person name="de Groot N.N."/>
        </authorList>
    </citation>
    <scope>NUCLEOTIDE SEQUENCE [LARGE SCALE GENOMIC DNA]</scope>
    <source>
        <strain evidence="15 16">DSM 15230</strain>
    </source>
</reference>
<comment type="cofactor">
    <cofactor evidence="1">
        <name>Mg(2+)</name>
        <dbReference type="ChEBI" id="CHEBI:18420"/>
    </cofactor>
</comment>
<dbReference type="InterPro" id="IPR032240">
    <property type="entry name" value="Cas9_REC"/>
</dbReference>
<dbReference type="STRING" id="209880.SAMN02910343_00868"/>
<dbReference type="PROSITE" id="PS51749">
    <property type="entry name" value="HNH_CAS9"/>
    <property type="match status" value="1"/>
</dbReference>
<organism evidence="15 16">
    <name type="scientific">Allisonella histaminiformans</name>
    <dbReference type="NCBI Taxonomy" id="209880"/>
    <lineage>
        <taxon>Bacteria</taxon>
        <taxon>Bacillati</taxon>
        <taxon>Bacillota</taxon>
        <taxon>Negativicutes</taxon>
        <taxon>Veillonellales</taxon>
        <taxon>Veillonellaceae</taxon>
        <taxon>Allisonella</taxon>
    </lineage>
</organism>
<keyword evidence="16" id="KW-1185">Reference proteome</keyword>
<evidence type="ECO:0000256" key="10">
    <source>
        <dbReference type="ARBA" id="ARBA00023125"/>
    </source>
</evidence>
<dbReference type="Pfam" id="PF16593">
    <property type="entry name" value="Cas9-BH"/>
    <property type="match status" value="1"/>
</dbReference>
<dbReference type="GO" id="GO:0016787">
    <property type="term" value="F:hydrolase activity"/>
    <property type="evidence" value="ECO:0007669"/>
    <property type="project" value="UniProtKB-KW"/>
</dbReference>
<dbReference type="NCBIfam" id="TIGR01865">
    <property type="entry name" value="cas_Csn1"/>
    <property type="match status" value="1"/>
</dbReference>
<dbReference type="InterPro" id="IPR055228">
    <property type="entry name" value="Cas9_RuvC"/>
</dbReference>
<evidence type="ECO:0000256" key="6">
    <source>
        <dbReference type="ARBA" id="ARBA00022801"/>
    </source>
</evidence>
<comment type="similarity">
    <text evidence="2">Belongs to the CRISPR-associated protein Cas9 family. Subtype II-A subfamily.</text>
</comment>
<evidence type="ECO:0000256" key="9">
    <source>
        <dbReference type="ARBA" id="ARBA00023118"/>
    </source>
</evidence>
<dbReference type="InterPro" id="IPR033114">
    <property type="entry name" value="HNH_CAS9"/>
</dbReference>
<comment type="similarity">
    <text evidence="13">Belongs to the CRISPR-associated Cas9 family.</text>
</comment>
<keyword evidence="10 13" id="KW-0238">DNA-binding</keyword>
<dbReference type="GO" id="GO:0046872">
    <property type="term" value="F:metal ion binding"/>
    <property type="evidence" value="ECO:0007669"/>
    <property type="project" value="UniProtKB-UniRule"/>
</dbReference>
<evidence type="ECO:0000256" key="13">
    <source>
        <dbReference type="HAMAP-Rule" id="MF_01480"/>
    </source>
</evidence>
<dbReference type="InterPro" id="IPR032237">
    <property type="entry name" value="Cas9_PI"/>
</dbReference>
<keyword evidence="9 13" id="KW-0051">Antiviral defense</keyword>
<evidence type="ECO:0000256" key="11">
    <source>
        <dbReference type="ARBA" id="ARBA00023211"/>
    </source>
</evidence>
<evidence type="ECO:0000313" key="16">
    <source>
        <dbReference type="Proteomes" id="UP000199689"/>
    </source>
</evidence>
<dbReference type="Gene3D" id="3.30.420.10">
    <property type="entry name" value="Ribonuclease H-like superfamily/Ribonuclease H"/>
    <property type="match status" value="1"/>
</dbReference>
<keyword evidence="4" id="KW-0479">Metal-binding</keyword>
<evidence type="ECO:0000256" key="4">
    <source>
        <dbReference type="ARBA" id="ARBA00022723"/>
    </source>
</evidence>
<dbReference type="RefSeq" id="WP_091364231.1">
    <property type="nucleotide sequence ID" value="NZ_FMXA01000009.1"/>
</dbReference>
<dbReference type="GO" id="GO:0051607">
    <property type="term" value="P:defense response to virus"/>
    <property type="evidence" value="ECO:0007669"/>
    <property type="project" value="UniProtKB-UniRule"/>
</dbReference>
<feature type="active site" description="For RuvC-like nuclease domain" evidence="13">
    <location>
        <position position="14"/>
    </location>
</feature>
<evidence type="ECO:0000256" key="5">
    <source>
        <dbReference type="ARBA" id="ARBA00022759"/>
    </source>
</evidence>
<dbReference type="Pfam" id="PF16595">
    <property type="entry name" value="Cas9_PI"/>
    <property type="match status" value="1"/>
</dbReference>
<keyword evidence="5 13" id="KW-0255">Endonuclease</keyword>
<evidence type="ECO:0000256" key="3">
    <source>
        <dbReference type="ARBA" id="ARBA00022722"/>
    </source>
</evidence>
<evidence type="ECO:0000256" key="8">
    <source>
        <dbReference type="ARBA" id="ARBA00022884"/>
    </source>
</evidence>
<accession>A0A1G5VTW4</accession>
<dbReference type="InterPro" id="IPR032239">
    <property type="entry name" value="Cas9-BH"/>
</dbReference>
<dbReference type="GeneID" id="87755896"/>
<dbReference type="Gene3D" id="1.10.30.50">
    <property type="match status" value="1"/>
</dbReference>
<keyword evidence="8 13" id="KW-0694">RNA-binding</keyword>
<evidence type="ECO:0000259" key="14">
    <source>
        <dbReference type="PROSITE" id="PS51749"/>
    </source>
</evidence>
<dbReference type="HAMAP" id="MF_01480">
    <property type="entry name" value="Cas9"/>
    <property type="match status" value="1"/>
</dbReference>
<dbReference type="Pfam" id="PF13395">
    <property type="entry name" value="HNH_4"/>
    <property type="match status" value="1"/>
</dbReference>
<evidence type="ECO:0000256" key="1">
    <source>
        <dbReference type="ARBA" id="ARBA00001946"/>
    </source>
</evidence>
<protein>
    <recommendedName>
        <fullName evidence="13">CRISPR-associated endonuclease Cas9</fullName>
        <ecNumber evidence="13">3.1.-.-</ecNumber>
    </recommendedName>
</protein>
<dbReference type="InterPro" id="IPR036397">
    <property type="entry name" value="RNaseH_sf"/>
</dbReference>
<comment type="function">
    <text evidence="13">CRISPR (clustered regularly interspaced short palindromic repeat) is an adaptive immune system that provides protection against mobile genetic elements (viruses, transposable elements and conjugative plasmids). CRISPR clusters contain spacers, sequences complementary to antecedent mobile elements, and target invading nucleic acids. CRISPR clusters are transcribed and processed into CRISPR RNA (crRNA). In type II CRISPR systems correct processing of pre-crRNA requires a trans-encoded small RNA (tracrRNA), endogenous ribonuclease 3 (rnc) and this protein. The tracrRNA serves as a guide for ribonuclease 3-aided processing of pre-crRNA. Subsequently Cas9/crRNA/tracrRNA endonucleolytically cleaves linear or circular dsDNA target complementary to the spacer; Cas9 is inactive in the absence of the 2 guide RNAs (gRNA). Cas9 recognizes the protospacer adjacent motif (PAM) in the CRISPR repeat sequences to help distinguish self versus nonself, as targets within the bacterial CRISPR locus do not have PAMs. PAM recognition is also required for catalytic activity.</text>
</comment>
<evidence type="ECO:0000313" key="15">
    <source>
        <dbReference type="EMBL" id="SDA49164.1"/>
    </source>
</evidence>
<dbReference type="GO" id="GO:0003677">
    <property type="term" value="F:DNA binding"/>
    <property type="evidence" value="ECO:0007669"/>
    <property type="project" value="UniProtKB-UniRule"/>
</dbReference>
<comment type="caution">
    <text evidence="13">Lacks conserved residue(s) required for the propagation of feature annotation.</text>
</comment>
<dbReference type="OrthoDB" id="9757607at2"/>
<sequence>MAAETRREYFIGLDMGTSSVGWAVTDPEYNIIKKAGKALWGVRLFDEASTAKDRRLHRAARRRTQRRAHRIDLLQELFAPEISKVDPGFFARLNESNLWEEDKKVKQTNSLFNDEDFTDKTYHKKYPTIYHLRYALMTENKPFDVRLVYLAIHHIIKHRGHFLRDSLRINGNLKGEFEPYYYRFEEAVQDGLDFVLTPGQSKEVQQILANKDLSSSEKRRYLENCFEIKGNKQLKELMKFLTGGKGKLSVLFAEEQLTDSEVNSFSFSDGYDELESALQDGLADDQWNLIQATKELYDWSLLNELMGDASTISEARIARYEKHKKDLKILKRLLKKNPEEYNAMFKGTGKSSYSAYIGMCKVKNEKVVIEKKTDSADFFKELKQLVKKLPDSEDKEYVLKELERNEFLPKAVTKVNGIIPYQLNEYELKCILNKAESYLPFLKQKDGYGTVAEKIHMLLTFRVPFYVGPLNGHSPYAWAAHLKDGSITPWNFKDYIDEEASARIFIGRMTNKCTYLIGKDVLPKNSLLYTEYMLLNTLNNVRVGYADQKLTLELKEKIWNELFLKHKKVTLKKFSQFLIREGIDAEEASVIHGIDGDFKESLAPWIDMNRIFQNSLDRETEERIIKAITLFSMDKTMLQKVLKKIVPEVTKDQLKDLVRLKYRGWGRLSREFLTEIIPEKKPLVDVSTGEIMNIITALMKTSYNLMEIMGNSYGYRAAVETANEKNYGEEKLTYSTINKLNISPAVKRPIWQALKIVKEIQHIMGTAPEKVFIEMARGTVAKEGRKKSRKERLVALYENCKEDTRNWADDINKRTDADLRSDRLYLYYTQMGKSMYTGKPIDIQSLWDKNEYDIDHIYPRSKTADDSLDNRVLVERWKNAEKGDNYPISSEIRKRHKGFWKVLLDKGLISRKKYDRLVRATPLTVEELADFVGRQLVETRQSTKAVAEILKHALPGTQIVYCKAKAAAEFRHCWDFVKVRELNDYHHAKDAYINIIVGNMYNTKFTSNPGWFIKEGNEQYTLNMASMCEHRIERNGIVAWIPPQRDSDGNIIPGKEGTIGIVRKWMKRNNILFTQMTYMGHGKLFDINLMKAGKGQVPVKQGKTECSDIKKYGGYNKATIAYMMYVEGLDRENEPKYILESVPLYLTGKLQTVQDKEAYCTTLWAKEGKGLHAPKVKIDKIPLQSLLSVNGFRVNITGKTNKRYAVKNAEQLILSEKETQILKRVLKFIKRNKENPNEKLTYYKIKSEDLKTLYDAFRNKAKNTVYNGRLSKMSEVLERGEPKYKELTEEKKCKVLGEILHLFQCNSVASNLSSIDGAQQAGVLTQSKNLSDSDEIYLINQSVTGFFEKKVRLAPYKEE</sequence>
<dbReference type="InterPro" id="IPR003615">
    <property type="entry name" value="HNH_nuc"/>
</dbReference>
<dbReference type="InterPro" id="IPR028629">
    <property type="entry name" value="Cas9"/>
</dbReference>
<proteinExistence type="inferred from homology"/>
<gene>
    <name evidence="13" type="primary">cas9</name>
    <name evidence="15" type="ORF">SAMN02910343_00868</name>
</gene>
<dbReference type="Proteomes" id="UP000199689">
    <property type="component" value="Unassembled WGS sequence"/>
</dbReference>
<evidence type="ECO:0000256" key="12">
    <source>
        <dbReference type="ARBA" id="ARBA00046380"/>
    </source>
</evidence>
<dbReference type="GO" id="GO:0003723">
    <property type="term" value="F:RNA binding"/>
    <property type="evidence" value="ECO:0007669"/>
    <property type="project" value="UniProtKB-UniRule"/>
</dbReference>
<dbReference type="GO" id="GO:0043571">
    <property type="term" value="P:maintenance of CRISPR repeat elements"/>
    <property type="evidence" value="ECO:0007669"/>
    <property type="project" value="UniProtKB-UniRule"/>
</dbReference>
<dbReference type="EC" id="3.1.-.-" evidence="13"/>
<dbReference type="Pfam" id="PF16592">
    <property type="entry name" value="Cas9_REC"/>
    <property type="match status" value="1"/>
</dbReference>
<comment type="domain">
    <text evidence="13">Has 2 endonuclease domains. The discontinuous RuvC-like domain cleaves the target DNA noncomplementary to crRNA while the HNH nuclease domain cleaves the target DNA complementary to crRNA.</text>
</comment>
<comment type="subunit">
    <text evidence="12 13">Monomer. Binds crRNA and tracrRNA.</text>
</comment>
<feature type="domain" description="HNH Cas9-type" evidence="14">
    <location>
        <begin position="778"/>
        <end position="936"/>
    </location>
</feature>
<name>A0A1G5VTW4_9FIRM</name>
<dbReference type="Pfam" id="PF22702">
    <property type="entry name" value="Cas9_RuvC"/>
    <property type="match status" value="1"/>
</dbReference>
<evidence type="ECO:0000256" key="7">
    <source>
        <dbReference type="ARBA" id="ARBA00022842"/>
    </source>
</evidence>